<proteinExistence type="predicted"/>
<evidence type="ECO:0000259" key="2">
    <source>
        <dbReference type="Pfam" id="PF25938"/>
    </source>
</evidence>
<dbReference type="RefSeq" id="WP_103424001.1">
    <property type="nucleotide sequence ID" value="NZ_CP026309.1"/>
</dbReference>
<reference evidence="3 4" key="1">
    <citation type="submission" date="2018-01" db="EMBL/GenBank/DDBJ databases">
        <title>Complete genome sequence of Salinigranum rubrum GX10T, an extremely halophilic archaeon isolated from a marine solar saltern.</title>
        <authorList>
            <person name="Han S."/>
        </authorList>
    </citation>
    <scope>NUCLEOTIDE SEQUENCE [LARGE SCALE GENOMIC DNA]</scope>
    <source>
        <strain evidence="3 4">GX10</strain>
    </source>
</reference>
<feature type="domain" description="DUF7981" evidence="2">
    <location>
        <begin position="1"/>
        <end position="67"/>
    </location>
</feature>
<sequence length="67" mass="6870">MTPRTKSSLLWGLVGALAFLVLAQGYDLIVGLDVGFAARFGVAAVVGVAAAGLTHRLSPRFGAKGRT</sequence>
<keyword evidence="1" id="KW-1133">Transmembrane helix</keyword>
<dbReference type="Proteomes" id="UP000236584">
    <property type="component" value="Chromosome"/>
</dbReference>
<evidence type="ECO:0000313" key="4">
    <source>
        <dbReference type="Proteomes" id="UP000236584"/>
    </source>
</evidence>
<keyword evidence="4" id="KW-1185">Reference proteome</keyword>
<protein>
    <recommendedName>
        <fullName evidence="2">DUF7981 domain-containing protein</fullName>
    </recommendedName>
</protein>
<evidence type="ECO:0000256" key="1">
    <source>
        <dbReference type="SAM" id="Phobius"/>
    </source>
</evidence>
<dbReference type="GeneID" id="35590720"/>
<evidence type="ECO:0000313" key="3">
    <source>
        <dbReference type="EMBL" id="AUV80493.1"/>
    </source>
</evidence>
<keyword evidence="1" id="KW-0472">Membrane</keyword>
<keyword evidence="1" id="KW-0812">Transmembrane</keyword>
<organism evidence="3 4">
    <name type="scientific">Salinigranum rubrum</name>
    <dbReference type="NCBI Taxonomy" id="755307"/>
    <lineage>
        <taxon>Archaea</taxon>
        <taxon>Methanobacteriati</taxon>
        <taxon>Methanobacteriota</taxon>
        <taxon>Stenosarchaea group</taxon>
        <taxon>Halobacteria</taxon>
        <taxon>Halobacteriales</taxon>
        <taxon>Haloferacaceae</taxon>
        <taxon>Salinigranum</taxon>
    </lineage>
</organism>
<dbReference type="Pfam" id="PF25938">
    <property type="entry name" value="DUF7981"/>
    <property type="match status" value="1"/>
</dbReference>
<gene>
    <name evidence="3" type="ORF">C2R22_01485</name>
</gene>
<dbReference type="InterPro" id="IPR058287">
    <property type="entry name" value="DUF7981"/>
</dbReference>
<name>A0A2I8VEY5_9EURY</name>
<dbReference type="EMBL" id="CP026309">
    <property type="protein sequence ID" value="AUV80493.1"/>
    <property type="molecule type" value="Genomic_DNA"/>
</dbReference>
<feature type="transmembrane region" description="Helical" evidence="1">
    <location>
        <begin position="35"/>
        <end position="54"/>
    </location>
</feature>
<accession>A0A2I8VEY5</accession>
<dbReference type="AlphaFoldDB" id="A0A2I8VEY5"/>
<dbReference type="KEGG" id="srub:C2R22_01485"/>